<protein>
    <submittedName>
        <fullName evidence="1">C2H2 type zinc-finger protein</fullName>
    </submittedName>
</protein>
<organism evidence="1">
    <name type="scientific">Myoviridae sp. ct4uh47</name>
    <dbReference type="NCBI Taxonomy" id="2825032"/>
    <lineage>
        <taxon>Viruses</taxon>
        <taxon>Duplodnaviria</taxon>
        <taxon>Heunggongvirae</taxon>
        <taxon>Uroviricota</taxon>
        <taxon>Caudoviricetes</taxon>
    </lineage>
</organism>
<dbReference type="EMBL" id="BK016203">
    <property type="protein sequence ID" value="DAG02102.1"/>
    <property type="molecule type" value="Genomic_DNA"/>
</dbReference>
<accession>A0A8S5V5X5</accession>
<keyword evidence="1" id="KW-0863">Zinc-finger</keyword>
<sequence>MTVTKCDWCGKTFISGYTMLIRPVSHSRFPEANVATSQNFPMLMDQYDVCGECMRKLLEARVDEKHSSV</sequence>
<proteinExistence type="predicted"/>
<reference evidence="1" key="1">
    <citation type="journal article" date="2021" name="Proc. Natl. Acad. Sci. U.S.A.">
        <title>A Catalog of Tens of Thousands of Viruses from Human Metagenomes Reveals Hidden Associations with Chronic Diseases.</title>
        <authorList>
            <person name="Tisza M.J."/>
            <person name="Buck C.B."/>
        </authorList>
    </citation>
    <scope>NUCLEOTIDE SEQUENCE</scope>
    <source>
        <strain evidence="1">Ct4uh47</strain>
    </source>
</reference>
<dbReference type="GO" id="GO:0008270">
    <property type="term" value="F:zinc ion binding"/>
    <property type="evidence" value="ECO:0007669"/>
    <property type="project" value="UniProtKB-KW"/>
</dbReference>
<keyword evidence="1" id="KW-0479">Metal-binding</keyword>
<name>A0A8S5V5X5_9CAUD</name>
<keyword evidence="1" id="KW-0862">Zinc</keyword>
<evidence type="ECO:0000313" key="1">
    <source>
        <dbReference type="EMBL" id="DAG02102.1"/>
    </source>
</evidence>